<dbReference type="VEuPathDB" id="FungiDB:CPUR_02543"/>
<keyword evidence="3" id="KW-1185">Reference proteome</keyword>
<proteinExistence type="predicted"/>
<dbReference type="EMBL" id="CAGA01000010">
    <property type="protein sequence ID" value="CCE28854.1"/>
    <property type="molecule type" value="Genomic_DNA"/>
</dbReference>
<gene>
    <name evidence="2" type="ORF">CPUR_02543</name>
</gene>
<organism evidence="2 3">
    <name type="scientific">Claviceps purpurea (strain 20.1)</name>
    <name type="common">Ergot fungus</name>
    <name type="synonym">Sphacelia segetum</name>
    <dbReference type="NCBI Taxonomy" id="1111077"/>
    <lineage>
        <taxon>Eukaryota</taxon>
        <taxon>Fungi</taxon>
        <taxon>Dikarya</taxon>
        <taxon>Ascomycota</taxon>
        <taxon>Pezizomycotina</taxon>
        <taxon>Sordariomycetes</taxon>
        <taxon>Hypocreomycetidae</taxon>
        <taxon>Hypocreales</taxon>
        <taxon>Clavicipitaceae</taxon>
        <taxon>Claviceps</taxon>
    </lineage>
</organism>
<evidence type="ECO:0000313" key="2">
    <source>
        <dbReference type="EMBL" id="CCE28854.1"/>
    </source>
</evidence>
<feature type="region of interest" description="Disordered" evidence="1">
    <location>
        <begin position="59"/>
        <end position="95"/>
    </location>
</feature>
<evidence type="ECO:0000313" key="3">
    <source>
        <dbReference type="Proteomes" id="UP000016801"/>
    </source>
</evidence>
<protein>
    <submittedName>
        <fullName evidence="2">Uncharacterized protein</fullName>
    </submittedName>
</protein>
<dbReference type="eggNOG" id="ENOG502T1MC">
    <property type="taxonomic scope" value="Eukaryota"/>
</dbReference>
<reference evidence="2 3" key="1">
    <citation type="journal article" date="2013" name="PLoS Genet.">
        <title>Plant-symbiotic fungi as chemical engineers: Multi-genome analysis of the Clavicipitaceae reveals dynamics of alkaloid loci.</title>
        <authorList>
            <person name="Schardl C.L."/>
            <person name="Young C.A."/>
            <person name="Hesse U."/>
            <person name="Amyotte S.G."/>
            <person name="Andreeva K."/>
            <person name="Calie P.J."/>
            <person name="Fleetwood D.J."/>
            <person name="Haws D.C."/>
            <person name="Moore N."/>
            <person name="Oeser B."/>
            <person name="Panaccione D.G."/>
            <person name="Schweri K.K."/>
            <person name="Voisey C.R."/>
            <person name="Farman M.L."/>
            <person name="Jaromczyk J.W."/>
            <person name="Roe B.A."/>
            <person name="O'Sullivan D.M."/>
            <person name="Scott B."/>
            <person name="Tudzynski P."/>
            <person name="An Z."/>
            <person name="Arnaoudova E.G."/>
            <person name="Bullock C.T."/>
            <person name="Charlton N.D."/>
            <person name="Chen L."/>
            <person name="Cox M."/>
            <person name="Dinkins R.D."/>
            <person name="Florea S."/>
            <person name="Glenn A.E."/>
            <person name="Gordon A."/>
            <person name="Gueldener U."/>
            <person name="Harris D.R."/>
            <person name="Hollin W."/>
            <person name="Jaromczyk J."/>
            <person name="Johnson R.D."/>
            <person name="Khan A.K."/>
            <person name="Leistner E."/>
            <person name="Leuchtmann A."/>
            <person name="Li C."/>
            <person name="Liu J."/>
            <person name="Liu J."/>
            <person name="Liu M."/>
            <person name="Mace W."/>
            <person name="Machado C."/>
            <person name="Nagabhyru P."/>
            <person name="Pan J."/>
            <person name="Schmid J."/>
            <person name="Sugawara K."/>
            <person name="Steiner U."/>
            <person name="Takach J.E."/>
            <person name="Tanaka E."/>
            <person name="Webb J.S."/>
            <person name="Wilson E.V."/>
            <person name="Wiseman J.L."/>
            <person name="Yoshida R."/>
            <person name="Zeng Z."/>
        </authorList>
    </citation>
    <scope>NUCLEOTIDE SEQUENCE [LARGE SCALE GENOMIC DNA]</scope>
    <source>
        <strain evidence="2 3">20.1</strain>
    </source>
</reference>
<accession>M1WCG4</accession>
<sequence length="143" mass="15850">MEFNEEHIEALLKDLTPSPPSPSPWQAEVITIEGDAAPADPITIDDGTESDCDPLQKEVNVEDIEKMKVEEDDSDSEDEGSLGQASPSTRAGVRLAASTSVRSANSFLVLPRAVLDAKMNELTLRVRYGAWQHRDRIDRPHRR</sequence>
<feature type="compositionally biased region" description="Basic and acidic residues" evidence="1">
    <location>
        <begin position="59"/>
        <end position="69"/>
    </location>
</feature>
<dbReference type="Proteomes" id="UP000016801">
    <property type="component" value="Unassembled WGS sequence"/>
</dbReference>
<dbReference type="AlphaFoldDB" id="M1WCG4"/>
<feature type="region of interest" description="Disordered" evidence="1">
    <location>
        <begin position="1"/>
        <end position="26"/>
    </location>
</feature>
<comment type="caution">
    <text evidence="2">The sequence shown here is derived from an EMBL/GenBank/DDBJ whole genome shotgun (WGS) entry which is preliminary data.</text>
</comment>
<evidence type="ECO:0000256" key="1">
    <source>
        <dbReference type="SAM" id="MobiDB-lite"/>
    </source>
</evidence>
<dbReference type="OrthoDB" id="4962933at2759"/>
<dbReference type="HOGENOM" id="CLU_1805983_0_0_1"/>
<feature type="compositionally biased region" description="Acidic residues" evidence="1">
    <location>
        <begin position="70"/>
        <end position="80"/>
    </location>
</feature>
<name>M1WCG4_CLAP2</name>
<feature type="compositionally biased region" description="Basic and acidic residues" evidence="1">
    <location>
        <begin position="1"/>
        <end position="12"/>
    </location>
</feature>